<dbReference type="InterPro" id="IPR001763">
    <property type="entry name" value="Rhodanese-like_dom"/>
</dbReference>
<dbReference type="AlphaFoldDB" id="A0AA48GXY1"/>
<reference evidence="2" key="1">
    <citation type="journal article" date="2023" name="Int. J. Syst. Evol. Microbiol.">
        <title>Mesoterricola silvestris gen. nov., sp. nov., Mesoterricola sediminis sp. nov., Geothrix oryzae sp. nov., Geothrix edaphica sp. nov., Geothrix rubra sp. nov., and Geothrix limicola sp. nov., six novel members of Acidobacteriota isolated from soils.</title>
        <authorList>
            <person name="Itoh H."/>
            <person name="Sugisawa Y."/>
            <person name="Mise K."/>
            <person name="Xu Z."/>
            <person name="Kuniyasu M."/>
            <person name="Ushijima N."/>
            <person name="Kawano K."/>
            <person name="Kobayashi E."/>
            <person name="Shiratori Y."/>
            <person name="Masuda Y."/>
            <person name="Senoo K."/>
        </authorList>
    </citation>
    <scope>NUCLEOTIDE SEQUENCE</scope>
    <source>
        <strain evidence="2">W786</strain>
    </source>
</reference>
<dbReference type="PROSITE" id="PS50206">
    <property type="entry name" value="RHODANESE_3"/>
    <property type="match status" value="1"/>
</dbReference>
<feature type="domain" description="Rhodanese" evidence="1">
    <location>
        <begin position="26"/>
        <end position="116"/>
    </location>
</feature>
<dbReference type="Pfam" id="PF00581">
    <property type="entry name" value="Rhodanese"/>
    <property type="match status" value="1"/>
</dbReference>
<dbReference type="SMART" id="SM00450">
    <property type="entry name" value="RHOD"/>
    <property type="match status" value="1"/>
</dbReference>
<gene>
    <name evidence="2" type="ORF">METESE_13980</name>
</gene>
<evidence type="ECO:0000259" key="1">
    <source>
        <dbReference type="PROSITE" id="PS50206"/>
    </source>
</evidence>
<keyword evidence="3" id="KW-1185">Reference proteome</keyword>
<dbReference type="RefSeq" id="WP_316411414.1">
    <property type="nucleotide sequence ID" value="NZ_AP027081.1"/>
</dbReference>
<dbReference type="KEGG" id="msea:METESE_13980"/>
<accession>A0AA48GXY1</accession>
<dbReference type="Proteomes" id="UP001228113">
    <property type="component" value="Chromosome"/>
</dbReference>
<dbReference type="InterPro" id="IPR036873">
    <property type="entry name" value="Rhodanese-like_dom_sf"/>
</dbReference>
<protein>
    <recommendedName>
        <fullName evidence="1">Rhodanese domain-containing protein</fullName>
    </recommendedName>
</protein>
<evidence type="ECO:0000313" key="2">
    <source>
        <dbReference type="EMBL" id="BDU76440.1"/>
    </source>
</evidence>
<evidence type="ECO:0000313" key="3">
    <source>
        <dbReference type="Proteomes" id="UP001228113"/>
    </source>
</evidence>
<proteinExistence type="predicted"/>
<sequence length="138" mass="14800">MADGARPGMVIQGLWFLGPREALEQLSAGAVLVDLRSDALVEMKAFSVPRLVRVPHLQVAERAGDLPRAVLLILADASGVYTRAAARTLLAAGFDRVACLNGGMLAWDQEGLPLVTDPDALLHGDCACVMRSRKDRRP</sequence>
<dbReference type="Gene3D" id="3.40.250.10">
    <property type="entry name" value="Rhodanese-like domain"/>
    <property type="match status" value="1"/>
</dbReference>
<organism evidence="2 3">
    <name type="scientific">Mesoterricola sediminis</name>
    <dbReference type="NCBI Taxonomy" id="2927980"/>
    <lineage>
        <taxon>Bacteria</taxon>
        <taxon>Pseudomonadati</taxon>
        <taxon>Acidobacteriota</taxon>
        <taxon>Holophagae</taxon>
        <taxon>Holophagales</taxon>
        <taxon>Holophagaceae</taxon>
        <taxon>Mesoterricola</taxon>
    </lineage>
</organism>
<dbReference type="CDD" id="cd00158">
    <property type="entry name" value="RHOD"/>
    <property type="match status" value="1"/>
</dbReference>
<dbReference type="EMBL" id="AP027081">
    <property type="protein sequence ID" value="BDU76440.1"/>
    <property type="molecule type" value="Genomic_DNA"/>
</dbReference>
<dbReference type="SUPFAM" id="SSF52821">
    <property type="entry name" value="Rhodanese/Cell cycle control phosphatase"/>
    <property type="match status" value="1"/>
</dbReference>
<name>A0AA48GXY1_9BACT</name>